<dbReference type="EMBL" id="FZOC01000003">
    <property type="protein sequence ID" value="SNR85912.1"/>
    <property type="molecule type" value="Genomic_DNA"/>
</dbReference>
<evidence type="ECO:0000313" key="2">
    <source>
        <dbReference type="EMBL" id="SNR85912.1"/>
    </source>
</evidence>
<feature type="transmembrane region" description="Helical" evidence="1">
    <location>
        <begin position="44"/>
        <end position="61"/>
    </location>
</feature>
<proteinExistence type="predicted"/>
<keyword evidence="1" id="KW-0812">Transmembrane</keyword>
<dbReference type="OrthoDB" id="677860at2"/>
<dbReference type="Proteomes" id="UP000198324">
    <property type="component" value="Unassembled WGS sequence"/>
</dbReference>
<reference evidence="2 3" key="1">
    <citation type="submission" date="2017-06" db="EMBL/GenBank/DDBJ databases">
        <authorList>
            <person name="Kim H.J."/>
            <person name="Triplett B.A."/>
        </authorList>
    </citation>
    <scope>NUCLEOTIDE SEQUENCE [LARGE SCALE GENOMIC DNA]</scope>
    <source>
        <strain evidence="2 3">DSM 13116</strain>
    </source>
</reference>
<protein>
    <submittedName>
        <fullName evidence="2">Uncharacterized protein</fullName>
    </submittedName>
</protein>
<keyword evidence="1" id="KW-0472">Membrane</keyword>
<keyword evidence="1" id="KW-1133">Transmembrane helix</keyword>
<name>A0A238ZRZ5_9BACT</name>
<gene>
    <name evidence="2" type="ORF">SAMN04488503_1548</name>
</gene>
<dbReference type="RefSeq" id="WP_089273442.1">
    <property type="nucleotide sequence ID" value="NZ_FZOC01000003.1"/>
</dbReference>
<organism evidence="2 3">
    <name type="scientific">Humidesulfovibrio mexicanus</name>
    <dbReference type="NCBI Taxonomy" id="147047"/>
    <lineage>
        <taxon>Bacteria</taxon>
        <taxon>Pseudomonadati</taxon>
        <taxon>Thermodesulfobacteriota</taxon>
        <taxon>Desulfovibrionia</taxon>
        <taxon>Desulfovibrionales</taxon>
        <taxon>Desulfovibrionaceae</taxon>
        <taxon>Humidesulfovibrio</taxon>
    </lineage>
</organism>
<evidence type="ECO:0000313" key="3">
    <source>
        <dbReference type="Proteomes" id="UP000198324"/>
    </source>
</evidence>
<feature type="transmembrane region" description="Helical" evidence="1">
    <location>
        <begin position="20"/>
        <end position="37"/>
    </location>
</feature>
<dbReference type="Pfam" id="PF19588">
    <property type="entry name" value="SxtJ"/>
    <property type="match status" value="1"/>
</dbReference>
<evidence type="ECO:0000256" key="1">
    <source>
        <dbReference type="SAM" id="Phobius"/>
    </source>
</evidence>
<feature type="transmembrane region" description="Helical" evidence="1">
    <location>
        <begin position="67"/>
        <end position="92"/>
    </location>
</feature>
<sequence>MIDLVKHAAHAPAGSARSRAVDTGMALVLICLIIGLVRGTQGWFALAAALLVLNMTAPMAFGPASRLWFGLSAVLGTVMSTLILSLVYFLVLTPVGLLRRAMGKDTLRLRDFKKGQGSVFHTRSGPFAPADLKTPF</sequence>
<dbReference type="InterPro" id="IPR045781">
    <property type="entry name" value="SxtJ"/>
</dbReference>
<accession>A0A238ZRZ5</accession>
<keyword evidence="3" id="KW-1185">Reference proteome</keyword>
<dbReference type="AlphaFoldDB" id="A0A238ZRZ5"/>